<dbReference type="PROSITE" id="PS01296">
    <property type="entry name" value="RSMI"/>
    <property type="match status" value="1"/>
</dbReference>
<dbReference type="GO" id="GO:0005737">
    <property type="term" value="C:cytoplasm"/>
    <property type="evidence" value="ECO:0007669"/>
    <property type="project" value="UniProtKB-SubCell"/>
</dbReference>
<dbReference type="PANTHER" id="PTHR46111:SF1">
    <property type="entry name" value="RIBOSOMAL RNA SMALL SUBUNIT METHYLTRANSFERASE I"/>
    <property type="match status" value="1"/>
</dbReference>
<dbReference type="Gene3D" id="3.30.950.10">
    <property type="entry name" value="Methyltransferase, Cobalt-precorrin-4 Transmethylase, Domain 2"/>
    <property type="match status" value="1"/>
</dbReference>
<evidence type="ECO:0000256" key="5">
    <source>
        <dbReference type="ARBA" id="ARBA00022691"/>
    </source>
</evidence>
<evidence type="ECO:0000313" key="9">
    <source>
        <dbReference type="Proteomes" id="UP000287605"/>
    </source>
</evidence>
<reference evidence="8 9" key="1">
    <citation type="submission" date="2017-05" db="EMBL/GenBank/DDBJ databases">
        <title>Vagococcus spp. assemblies.</title>
        <authorList>
            <person name="Gulvik C.A."/>
        </authorList>
    </citation>
    <scope>NUCLEOTIDE SEQUENCE [LARGE SCALE GENOMIC DNA]</scope>
    <source>
        <strain evidence="8 9">CCUG 51432</strain>
    </source>
</reference>
<dbReference type="GO" id="GO:0070677">
    <property type="term" value="F:rRNA (cytosine-2'-O-)-methyltransferase activity"/>
    <property type="evidence" value="ECO:0007669"/>
    <property type="project" value="UniProtKB-UniRule"/>
</dbReference>
<evidence type="ECO:0000256" key="2">
    <source>
        <dbReference type="ARBA" id="ARBA00022552"/>
    </source>
</evidence>
<keyword evidence="3 6" id="KW-0489">Methyltransferase</keyword>
<evidence type="ECO:0000256" key="1">
    <source>
        <dbReference type="ARBA" id="ARBA00022490"/>
    </source>
</evidence>
<evidence type="ECO:0000256" key="6">
    <source>
        <dbReference type="HAMAP-Rule" id="MF_01877"/>
    </source>
</evidence>
<dbReference type="InterPro" id="IPR018063">
    <property type="entry name" value="SAM_MeTrfase_RsmI_CS"/>
</dbReference>
<proteinExistence type="inferred from homology"/>
<accession>A0A430ANS3</accession>
<evidence type="ECO:0000259" key="7">
    <source>
        <dbReference type="Pfam" id="PF00590"/>
    </source>
</evidence>
<comment type="caution">
    <text evidence="8">The sequence shown here is derived from an EMBL/GenBank/DDBJ whole genome shotgun (WGS) entry which is preliminary data.</text>
</comment>
<dbReference type="SUPFAM" id="SSF53790">
    <property type="entry name" value="Tetrapyrrole methylase"/>
    <property type="match status" value="1"/>
</dbReference>
<dbReference type="Gene3D" id="3.40.1010.10">
    <property type="entry name" value="Cobalt-precorrin-4 Transmethylase, Domain 1"/>
    <property type="match status" value="1"/>
</dbReference>
<evidence type="ECO:0000256" key="3">
    <source>
        <dbReference type="ARBA" id="ARBA00022603"/>
    </source>
</evidence>
<dbReference type="CDD" id="cd11648">
    <property type="entry name" value="RsmI"/>
    <property type="match status" value="1"/>
</dbReference>
<comment type="similarity">
    <text evidence="6">Belongs to the methyltransferase superfamily. RsmI family.</text>
</comment>
<dbReference type="Pfam" id="PF00590">
    <property type="entry name" value="TP_methylase"/>
    <property type="match status" value="1"/>
</dbReference>
<dbReference type="EMBL" id="NGKA01000018">
    <property type="protein sequence ID" value="RSU09830.1"/>
    <property type="molecule type" value="Genomic_DNA"/>
</dbReference>
<comment type="subcellular location">
    <subcellularLocation>
        <location evidence="6">Cytoplasm</location>
    </subcellularLocation>
</comment>
<evidence type="ECO:0000256" key="4">
    <source>
        <dbReference type="ARBA" id="ARBA00022679"/>
    </source>
</evidence>
<dbReference type="InterPro" id="IPR008189">
    <property type="entry name" value="rRNA_ssu_MeTfrase_I"/>
</dbReference>
<dbReference type="HAMAP" id="MF_01877">
    <property type="entry name" value="16SrRNA_methyltr_I"/>
    <property type="match status" value="1"/>
</dbReference>
<keyword evidence="4 6" id="KW-0808">Transferase</keyword>
<keyword evidence="5 6" id="KW-0949">S-adenosyl-L-methionine</keyword>
<dbReference type="InterPro" id="IPR014776">
    <property type="entry name" value="4pyrrole_Mease_sub2"/>
</dbReference>
<keyword evidence="2 6" id="KW-0698">rRNA processing</keyword>
<dbReference type="OrthoDB" id="9809084at2"/>
<sequence length="292" mass="33142">MNRQKSYKDHSLTGTLYLVPTPIGNLEDISFRALKVLKDVDWIASEDTRNTQKLLNYFNISTNQISFHEHNTQKRIPEFLEKLERGESIAQVSDAGMPSISDPGNELVQACIRQNIPVISLPGATAGVTALIASGLSAEKFTFIGFLPRKKSEQKKYLKELSTRKETLIVYESPYRVKNTLKNMLEVYPQDHPVVLCRELTKIHEEYIRGTLTEVLNIAENEELKGECCLLIGGSTLEEKETLSESFEAISIKAHVELLEEKNNMSSKEAIKEVAKLRGLKKQEVYKEYHNI</sequence>
<gene>
    <name evidence="6" type="primary">rsmI</name>
    <name evidence="8" type="ORF">CBF29_10695</name>
</gene>
<dbReference type="PIRSF" id="PIRSF005917">
    <property type="entry name" value="MTase_YraL"/>
    <property type="match status" value="1"/>
</dbReference>
<dbReference type="EC" id="2.1.1.198" evidence="6"/>
<organism evidence="8 9">
    <name type="scientific">Vagococcus elongatus</name>
    <dbReference type="NCBI Taxonomy" id="180344"/>
    <lineage>
        <taxon>Bacteria</taxon>
        <taxon>Bacillati</taxon>
        <taxon>Bacillota</taxon>
        <taxon>Bacilli</taxon>
        <taxon>Lactobacillales</taxon>
        <taxon>Enterococcaceae</taxon>
        <taxon>Vagococcus</taxon>
    </lineage>
</organism>
<dbReference type="InterPro" id="IPR000878">
    <property type="entry name" value="4pyrrol_Mease"/>
</dbReference>
<dbReference type="NCBIfam" id="TIGR00096">
    <property type="entry name" value="16S rRNA (cytidine(1402)-2'-O)-methyltransferase"/>
    <property type="match status" value="1"/>
</dbReference>
<dbReference type="RefSeq" id="WP_126809720.1">
    <property type="nucleotide sequence ID" value="NZ_NGKA01000018.1"/>
</dbReference>
<name>A0A430ANS3_9ENTE</name>
<dbReference type="InterPro" id="IPR035996">
    <property type="entry name" value="4pyrrol_Methylase_sf"/>
</dbReference>
<feature type="domain" description="Tetrapyrrole methylase" evidence="7">
    <location>
        <begin position="15"/>
        <end position="215"/>
    </location>
</feature>
<dbReference type="FunFam" id="3.40.1010.10:FF:000002">
    <property type="entry name" value="Ribosomal RNA small subunit methyltransferase I"/>
    <property type="match status" value="1"/>
</dbReference>
<evidence type="ECO:0000313" key="8">
    <source>
        <dbReference type="EMBL" id="RSU09830.1"/>
    </source>
</evidence>
<dbReference type="InterPro" id="IPR014777">
    <property type="entry name" value="4pyrrole_Mease_sub1"/>
</dbReference>
<dbReference type="AlphaFoldDB" id="A0A430ANS3"/>
<keyword evidence="1 6" id="KW-0963">Cytoplasm</keyword>
<comment type="catalytic activity">
    <reaction evidence="6">
        <text>cytidine(1402) in 16S rRNA + S-adenosyl-L-methionine = 2'-O-methylcytidine(1402) in 16S rRNA + S-adenosyl-L-homocysteine + H(+)</text>
        <dbReference type="Rhea" id="RHEA:42924"/>
        <dbReference type="Rhea" id="RHEA-COMP:10285"/>
        <dbReference type="Rhea" id="RHEA-COMP:10286"/>
        <dbReference type="ChEBI" id="CHEBI:15378"/>
        <dbReference type="ChEBI" id="CHEBI:57856"/>
        <dbReference type="ChEBI" id="CHEBI:59789"/>
        <dbReference type="ChEBI" id="CHEBI:74495"/>
        <dbReference type="ChEBI" id="CHEBI:82748"/>
        <dbReference type="EC" id="2.1.1.198"/>
    </reaction>
</comment>
<keyword evidence="9" id="KW-1185">Reference proteome</keyword>
<dbReference type="FunFam" id="3.30.950.10:FF:000002">
    <property type="entry name" value="Ribosomal RNA small subunit methyltransferase I"/>
    <property type="match status" value="1"/>
</dbReference>
<dbReference type="PANTHER" id="PTHR46111">
    <property type="entry name" value="RIBOSOMAL RNA SMALL SUBUNIT METHYLTRANSFERASE I"/>
    <property type="match status" value="1"/>
</dbReference>
<comment type="function">
    <text evidence="6">Catalyzes the 2'-O-methylation of the ribose of cytidine 1402 (C1402) in 16S rRNA.</text>
</comment>
<protein>
    <recommendedName>
        <fullName evidence="6">Ribosomal RNA small subunit methyltransferase I</fullName>
        <ecNumber evidence="6">2.1.1.198</ecNumber>
    </recommendedName>
    <alternativeName>
        <fullName evidence="6">16S rRNA 2'-O-ribose C1402 methyltransferase</fullName>
    </alternativeName>
    <alternativeName>
        <fullName evidence="6">rRNA (cytidine-2'-O-)-methyltransferase RsmI</fullName>
    </alternativeName>
</protein>
<dbReference type="Proteomes" id="UP000287605">
    <property type="component" value="Unassembled WGS sequence"/>
</dbReference>